<gene>
    <name evidence="1" type="ORF">EI546_15155</name>
</gene>
<accession>A0A410G6S7</accession>
<keyword evidence="2" id="KW-1185">Reference proteome</keyword>
<dbReference type="KEGG" id="aev:EI546_15155"/>
<dbReference type="AlphaFoldDB" id="A0A410G6S7"/>
<reference evidence="1 2" key="1">
    <citation type="submission" date="2019-01" db="EMBL/GenBank/DDBJ databases">
        <title>Complete genome sequencing of Aequorivita sp. H23M31.</title>
        <authorList>
            <person name="Bae J.-W."/>
        </authorList>
    </citation>
    <scope>NUCLEOTIDE SEQUENCE [LARGE SCALE GENOMIC DNA]</scope>
    <source>
        <strain evidence="1 2">H23M31</strain>
    </source>
</reference>
<protein>
    <submittedName>
        <fullName evidence="1">DUF4160 domain-containing protein</fullName>
    </submittedName>
</protein>
<evidence type="ECO:0000313" key="1">
    <source>
        <dbReference type="EMBL" id="QAA82972.1"/>
    </source>
</evidence>
<dbReference type="Proteomes" id="UP000285517">
    <property type="component" value="Chromosome"/>
</dbReference>
<dbReference type="EMBL" id="CP034951">
    <property type="protein sequence ID" value="QAA82972.1"/>
    <property type="molecule type" value="Genomic_DNA"/>
</dbReference>
<dbReference type="Pfam" id="PF13711">
    <property type="entry name" value="DUF4160"/>
    <property type="match status" value="1"/>
</dbReference>
<dbReference type="OrthoDB" id="122670at2"/>
<evidence type="ECO:0000313" key="2">
    <source>
        <dbReference type="Proteomes" id="UP000285517"/>
    </source>
</evidence>
<organism evidence="1 2">
    <name type="scientific">Aequorivita ciconiae</name>
    <dbReference type="NCBI Taxonomy" id="2494375"/>
    <lineage>
        <taxon>Bacteria</taxon>
        <taxon>Pseudomonadati</taxon>
        <taxon>Bacteroidota</taxon>
        <taxon>Flavobacteriia</taxon>
        <taxon>Flavobacteriales</taxon>
        <taxon>Flavobacteriaceae</taxon>
        <taxon>Aequorivita</taxon>
    </lineage>
</organism>
<sequence>MCVLPAIDIILGVKIEIFSGDHPPPHIHASCSGEEVLIIISDSKVYAGTMKKSKLSIAMGYVKENRENLLAIFNALNVNLK</sequence>
<dbReference type="InterPro" id="IPR025427">
    <property type="entry name" value="DUF4160"/>
</dbReference>
<proteinExistence type="predicted"/>
<name>A0A410G6S7_9FLAO</name>